<sequence length="1306" mass="136453">MKNLYTRLLVAAFSLLFTSSLFAQVAKQQNNINISQTTFIGKNEKKSLSTFGVTILSKTQLGDTQLELSDTPVKINNFYSIGKVVGIHPQNNANLEAELVFHYNDRDLNGIDEDKLILYSSVDNGKTWQAHENSVIDTKNNTLRLEKLKHFSLWTAAAVLVPDLASITQNKPITVNVLANDTGVPADAVILVGVPANGSAVVNPNRSITYTPVSTFYGTDTFDYAIDTNVQPTTATNDSYIVAQSTATVLNVASNDFDPNGDPLTVTILTTPANGTVVVNANNTVTYTPTGDFLGVDSFTYQIDDGNGHTASATVKVTVYQDTGASKIHYLSARPQTGGQDNTSRINLVITTNSPTGTTGVISFPGFTTADVPFTLTKNGSLNFRMDNCTTGNPLEGPDHGMSHLYNTIENKGIKVVANADVQVQIAQDVGPWQSFLASKGQAALGRDFYVGSMAGAFRLFGDPLMTGDFITVMATQDNTMVTFDVPTGATWNFAGTALQTINVTLNAGETYIVRAPATTTSLNSISGAHVVSTKPISLSSGSFGVTTPGAGENGWDQGVPTHRIGSSYAIARSSSGNERIRVIGTKPNTVITTDGVVAATINAGQVYEYAVPGASNSGHSIVATEPIYVYQTSGLVGGETGVSLVAPIRDDGSGIVRFQSAASGPITRVVIKTNALPTLKLTRLNANGTTTNIAINTAAATTVPGITGISVLNISVAASTNYLLEATAPIQVSMVTSISSGGGFSALSGFEDALVAARDDNYTVGRNIARVLNVLTNDSQAAGLVLHIGNFVQPSNGTVVKNPNNTFTYTPNANYVGTDQFTYIAQDPDGNSATATVFLTISALDTTTLSVTVLRDEDGDGVPDTDDIDDDNDGITDVNEQSCLNLLDGNSTSGNGGFKPNIFWFTWADILADGIQNGDTKNVTLPGGNIATLTFSNVVGNGASYKANAMQTFPGADLWVAYDLPTGSKPAIYNDVTGSNVSFDLEITLAAPALGKLLDYVIADAESLNANGGTFVPESMKFTTNGSGWTNLETVGSGTNYAVSGLGSQVINMNGINGANVTAPLFRTNGASKLSVDINTAGDGHQGIAIGVYLGCNAIDTDGDGIPDYLDLDSDNDGCPDAIEGSATIAETRLVAAGGTLQGGNGTTPTTAPTSGYYNQSVLLNLCQNDSSACVNAQGLPQLSPLPAGYSNTAGQLIGSALNPAINACACYNNPAGGTGVDSKHGVTLLNRAGEDNGNWPMMRTSAHTVLESNIKGFVITRMTTAEITAIVSPQEGMMAFDTESKCMKVYDGTAWSCFNNATCP</sequence>
<evidence type="ECO:0000256" key="1">
    <source>
        <dbReference type="SAM" id="SignalP"/>
    </source>
</evidence>
<dbReference type="RefSeq" id="WP_173779739.1">
    <property type="nucleotide sequence ID" value="NZ_JABSNO010000017.1"/>
</dbReference>
<dbReference type="Proteomes" id="UP000610746">
    <property type="component" value="Unassembled WGS sequence"/>
</dbReference>
<dbReference type="Pfam" id="PF18651">
    <property type="entry name" value="CshA_NR2"/>
    <property type="match status" value="1"/>
</dbReference>
<proteinExistence type="predicted"/>
<keyword evidence="4" id="KW-1185">Reference proteome</keyword>
<accession>A0A8J8GAV5</accession>
<dbReference type="Gene3D" id="2.60.40.2810">
    <property type="match status" value="1"/>
</dbReference>
<evidence type="ECO:0000313" key="3">
    <source>
        <dbReference type="EMBL" id="NRS93162.1"/>
    </source>
</evidence>
<feature type="domain" description="Surface adhesin CshA non-repetitive" evidence="2">
    <location>
        <begin position="902"/>
        <end position="1093"/>
    </location>
</feature>
<feature type="chain" id="PRO_5035323896" description="Surface adhesin CshA non-repetitive domain-containing protein" evidence="1">
    <location>
        <begin position="24"/>
        <end position="1306"/>
    </location>
</feature>
<gene>
    <name evidence="3" type="ORF">HNQ03_002249</name>
</gene>
<protein>
    <recommendedName>
        <fullName evidence="2">Surface adhesin CshA non-repetitive domain-containing protein</fullName>
    </recommendedName>
</protein>
<dbReference type="SUPFAM" id="SSF103647">
    <property type="entry name" value="TSP type-3 repeat"/>
    <property type="match status" value="1"/>
</dbReference>
<comment type="caution">
    <text evidence="3">The sequence shown here is derived from an EMBL/GenBank/DDBJ whole genome shotgun (WGS) entry which is preliminary data.</text>
</comment>
<keyword evidence="1" id="KW-0732">Signal</keyword>
<dbReference type="Gene3D" id="2.60.40.3440">
    <property type="match status" value="2"/>
</dbReference>
<dbReference type="InterPro" id="IPR040683">
    <property type="entry name" value="CshA_NR2"/>
</dbReference>
<dbReference type="NCBIfam" id="NF012211">
    <property type="entry name" value="tand_rpt_95"/>
    <property type="match status" value="3"/>
</dbReference>
<dbReference type="InterPro" id="IPR028974">
    <property type="entry name" value="TSP_type-3_rpt"/>
</dbReference>
<name>A0A8J8GAV5_9FLAO</name>
<reference evidence="3" key="1">
    <citation type="submission" date="2020-05" db="EMBL/GenBank/DDBJ databases">
        <title>Genomic Encyclopedia of Type Strains, Phase IV (KMG-V): Genome sequencing to study the core and pangenomes of soil and plant-associated prokaryotes.</title>
        <authorList>
            <person name="Whitman W."/>
        </authorList>
    </citation>
    <scope>NUCLEOTIDE SEQUENCE</scope>
    <source>
        <strain evidence="3">16F</strain>
    </source>
</reference>
<organism evidence="3 4">
    <name type="scientific">Frigoriflavimonas asaccharolytica</name>
    <dbReference type="NCBI Taxonomy" id="2735899"/>
    <lineage>
        <taxon>Bacteria</taxon>
        <taxon>Pseudomonadati</taxon>
        <taxon>Bacteroidota</taxon>
        <taxon>Flavobacteriia</taxon>
        <taxon>Flavobacteriales</taxon>
        <taxon>Weeksellaceae</taxon>
        <taxon>Frigoriflavimonas</taxon>
    </lineage>
</organism>
<feature type="signal peptide" evidence="1">
    <location>
        <begin position="1"/>
        <end position="23"/>
    </location>
</feature>
<evidence type="ECO:0000313" key="4">
    <source>
        <dbReference type="Proteomes" id="UP000610746"/>
    </source>
</evidence>
<dbReference type="GO" id="GO:0005509">
    <property type="term" value="F:calcium ion binding"/>
    <property type="evidence" value="ECO:0007669"/>
    <property type="project" value="InterPro"/>
</dbReference>
<dbReference type="Pfam" id="PF17963">
    <property type="entry name" value="Big_9"/>
    <property type="match status" value="3"/>
</dbReference>
<dbReference type="EMBL" id="JABSNO010000017">
    <property type="protein sequence ID" value="NRS93162.1"/>
    <property type="molecule type" value="Genomic_DNA"/>
</dbReference>
<evidence type="ECO:0000259" key="2">
    <source>
        <dbReference type="Pfam" id="PF18651"/>
    </source>
</evidence>